<dbReference type="SUPFAM" id="SSF56672">
    <property type="entry name" value="DNA/RNA polymerases"/>
    <property type="match status" value="1"/>
</dbReference>
<dbReference type="Gene3D" id="3.10.10.10">
    <property type="entry name" value="HIV Type 1 Reverse Transcriptase, subunit A, domain 1"/>
    <property type="match status" value="1"/>
</dbReference>
<reference evidence="1" key="1">
    <citation type="submission" date="2020-08" db="EMBL/GenBank/DDBJ databases">
        <title>Multicomponent nature underlies the extraordinary mechanical properties of spider dragline silk.</title>
        <authorList>
            <person name="Kono N."/>
            <person name="Nakamura H."/>
            <person name="Mori M."/>
            <person name="Yoshida Y."/>
            <person name="Ohtoshi R."/>
            <person name="Malay A.D."/>
            <person name="Moran D.A.P."/>
            <person name="Tomita M."/>
            <person name="Numata K."/>
            <person name="Arakawa K."/>
        </authorList>
    </citation>
    <scope>NUCLEOTIDE SEQUENCE</scope>
</reference>
<protein>
    <submittedName>
        <fullName evidence="1">Uncharacterized protein</fullName>
    </submittedName>
</protein>
<sequence length="106" mass="12434">MKYEIKRKRYNSKLDIKSTFNTIRISEMDINKTGFVMPDVHFEFPRMPFDVTNGPSTTARQRYCWPRTRNDCKTYGRSGHKCSMYNRLWLIGTSADSNHTVGNCGR</sequence>
<proteinExistence type="predicted"/>
<dbReference type="AlphaFoldDB" id="A0A8X6PAT4"/>
<name>A0A8X6PAT4_NEPPI</name>
<evidence type="ECO:0000313" key="2">
    <source>
        <dbReference type="Proteomes" id="UP000887013"/>
    </source>
</evidence>
<dbReference type="OrthoDB" id="6514906at2759"/>
<dbReference type="InterPro" id="IPR043502">
    <property type="entry name" value="DNA/RNA_pol_sf"/>
</dbReference>
<dbReference type="EMBL" id="BMAW01018908">
    <property type="protein sequence ID" value="GFT60832.1"/>
    <property type="molecule type" value="Genomic_DNA"/>
</dbReference>
<accession>A0A8X6PAT4</accession>
<gene>
    <name evidence="1" type="ORF">NPIL_459971</name>
</gene>
<organism evidence="1 2">
    <name type="scientific">Nephila pilipes</name>
    <name type="common">Giant wood spider</name>
    <name type="synonym">Nephila maculata</name>
    <dbReference type="NCBI Taxonomy" id="299642"/>
    <lineage>
        <taxon>Eukaryota</taxon>
        <taxon>Metazoa</taxon>
        <taxon>Ecdysozoa</taxon>
        <taxon>Arthropoda</taxon>
        <taxon>Chelicerata</taxon>
        <taxon>Arachnida</taxon>
        <taxon>Araneae</taxon>
        <taxon>Araneomorphae</taxon>
        <taxon>Entelegynae</taxon>
        <taxon>Araneoidea</taxon>
        <taxon>Nephilidae</taxon>
        <taxon>Nephila</taxon>
    </lineage>
</organism>
<dbReference type="GO" id="GO:0071897">
    <property type="term" value="P:DNA biosynthetic process"/>
    <property type="evidence" value="ECO:0007669"/>
    <property type="project" value="UniProtKB-ARBA"/>
</dbReference>
<dbReference type="InterPro" id="IPR043128">
    <property type="entry name" value="Rev_trsase/Diguanyl_cyclase"/>
</dbReference>
<evidence type="ECO:0000313" key="1">
    <source>
        <dbReference type="EMBL" id="GFT60832.1"/>
    </source>
</evidence>
<comment type="caution">
    <text evidence="1">The sequence shown here is derived from an EMBL/GenBank/DDBJ whole genome shotgun (WGS) entry which is preliminary data.</text>
</comment>
<dbReference type="Gene3D" id="3.30.70.270">
    <property type="match status" value="1"/>
</dbReference>
<dbReference type="Proteomes" id="UP000887013">
    <property type="component" value="Unassembled WGS sequence"/>
</dbReference>
<keyword evidence="2" id="KW-1185">Reference proteome</keyword>